<gene>
    <name evidence="3" type="ORF">A2660_00610</name>
</gene>
<accession>A0A1F5NS60</accession>
<feature type="domain" description="GIY-YIG" evidence="2">
    <location>
        <begin position="9"/>
        <end position="84"/>
    </location>
</feature>
<name>A0A1F5NS60_9BACT</name>
<sequence length="100" mass="11873">MPSNTTSRVFFYIYILRSLTDGKNYIGYTNNLKRRIKEHEHGLSFSTKFRLPFKLIYFEGCLSEQDAKRREQYLKTTQGRRFTGLRLLEYQRQSAFGTGS</sequence>
<evidence type="ECO:0000256" key="1">
    <source>
        <dbReference type="ARBA" id="ARBA00007435"/>
    </source>
</evidence>
<comment type="similarity">
    <text evidence="1">Belongs to the UPF0213 family.</text>
</comment>
<dbReference type="InterPro" id="IPR000305">
    <property type="entry name" value="GIY-YIG_endonuc"/>
</dbReference>
<dbReference type="EMBL" id="MFEJ01000010">
    <property type="protein sequence ID" value="OGE80505.1"/>
    <property type="molecule type" value="Genomic_DNA"/>
</dbReference>
<dbReference type="PANTHER" id="PTHR34477:SF1">
    <property type="entry name" value="UPF0213 PROTEIN YHBQ"/>
    <property type="match status" value="1"/>
</dbReference>
<protein>
    <recommendedName>
        <fullName evidence="2">GIY-YIG domain-containing protein</fullName>
    </recommendedName>
</protein>
<proteinExistence type="inferred from homology"/>
<dbReference type="Gene3D" id="3.40.1440.10">
    <property type="entry name" value="GIY-YIG endonuclease"/>
    <property type="match status" value="1"/>
</dbReference>
<evidence type="ECO:0000313" key="4">
    <source>
        <dbReference type="Proteomes" id="UP000176233"/>
    </source>
</evidence>
<dbReference type="PANTHER" id="PTHR34477">
    <property type="entry name" value="UPF0213 PROTEIN YHBQ"/>
    <property type="match status" value="1"/>
</dbReference>
<dbReference type="CDD" id="cd10449">
    <property type="entry name" value="GIY-YIG_SLX1_like"/>
    <property type="match status" value="1"/>
</dbReference>
<organism evidence="3 4">
    <name type="scientific">Candidatus Doudnabacteria bacterium RIFCSPHIGHO2_01_FULL_45_18</name>
    <dbReference type="NCBI Taxonomy" id="1817823"/>
    <lineage>
        <taxon>Bacteria</taxon>
        <taxon>Candidatus Doudnaibacteriota</taxon>
    </lineage>
</organism>
<dbReference type="Pfam" id="PF01541">
    <property type="entry name" value="GIY-YIG"/>
    <property type="match status" value="1"/>
</dbReference>
<comment type="caution">
    <text evidence="3">The sequence shown here is derived from an EMBL/GenBank/DDBJ whole genome shotgun (WGS) entry which is preliminary data.</text>
</comment>
<evidence type="ECO:0000313" key="3">
    <source>
        <dbReference type="EMBL" id="OGE80505.1"/>
    </source>
</evidence>
<evidence type="ECO:0000259" key="2">
    <source>
        <dbReference type="PROSITE" id="PS50164"/>
    </source>
</evidence>
<dbReference type="PROSITE" id="PS50164">
    <property type="entry name" value="GIY_YIG"/>
    <property type="match status" value="1"/>
</dbReference>
<reference evidence="3 4" key="1">
    <citation type="journal article" date="2016" name="Nat. Commun.">
        <title>Thousands of microbial genomes shed light on interconnected biogeochemical processes in an aquifer system.</title>
        <authorList>
            <person name="Anantharaman K."/>
            <person name="Brown C.T."/>
            <person name="Hug L.A."/>
            <person name="Sharon I."/>
            <person name="Castelle C.J."/>
            <person name="Probst A.J."/>
            <person name="Thomas B.C."/>
            <person name="Singh A."/>
            <person name="Wilkins M.J."/>
            <person name="Karaoz U."/>
            <person name="Brodie E.L."/>
            <person name="Williams K.H."/>
            <person name="Hubbard S.S."/>
            <person name="Banfield J.F."/>
        </authorList>
    </citation>
    <scope>NUCLEOTIDE SEQUENCE [LARGE SCALE GENOMIC DNA]</scope>
</reference>
<dbReference type="SUPFAM" id="SSF82771">
    <property type="entry name" value="GIY-YIG endonuclease"/>
    <property type="match status" value="1"/>
</dbReference>
<dbReference type="InterPro" id="IPR035901">
    <property type="entry name" value="GIY-YIG_endonuc_sf"/>
</dbReference>
<dbReference type="AlphaFoldDB" id="A0A1F5NS60"/>
<dbReference type="Proteomes" id="UP000176233">
    <property type="component" value="Unassembled WGS sequence"/>
</dbReference>
<dbReference type="InterPro" id="IPR050190">
    <property type="entry name" value="UPF0213_domain"/>
</dbReference>
<dbReference type="SMART" id="SM00465">
    <property type="entry name" value="GIYc"/>
    <property type="match status" value="1"/>
</dbReference>